<protein>
    <recommendedName>
        <fullName evidence="11">Peptidase M43 pregnancy-associated plasma-A domain-containing protein</fullName>
    </recommendedName>
</protein>
<dbReference type="GO" id="GO:0046872">
    <property type="term" value="F:metal ion binding"/>
    <property type="evidence" value="ECO:0007669"/>
    <property type="project" value="UniProtKB-KW"/>
</dbReference>
<dbReference type="AlphaFoldDB" id="A0AAV9G1W5"/>
<evidence type="ECO:0000256" key="7">
    <source>
        <dbReference type="ARBA" id="ARBA00022833"/>
    </source>
</evidence>
<evidence type="ECO:0000313" key="12">
    <source>
        <dbReference type="EMBL" id="KAK4441972.1"/>
    </source>
</evidence>
<evidence type="ECO:0000256" key="6">
    <source>
        <dbReference type="ARBA" id="ARBA00022801"/>
    </source>
</evidence>
<dbReference type="SUPFAM" id="SSF55486">
    <property type="entry name" value="Metalloproteases ('zincins'), catalytic domain"/>
    <property type="match status" value="1"/>
</dbReference>
<dbReference type="Gene3D" id="3.40.390.10">
    <property type="entry name" value="Collagenase (Catalytic Domain)"/>
    <property type="match status" value="1"/>
</dbReference>
<keyword evidence="9" id="KW-1015">Disulfide bond</keyword>
<keyword evidence="6" id="KW-0378">Hydrolase</keyword>
<accession>A0AAV9G1W5</accession>
<comment type="similarity">
    <text evidence="2">Belongs to the peptidase M43B family.</text>
</comment>
<dbReference type="GO" id="GO:0006508">
    <property type="term" value="P:proteolysis"/>
    <property type="evidence" value="ECO:0007669"/>
    <property type="project" value="UniProtKB-KW"/>
</dbReference>
<dbReference type="EMBL" id="MU866042">
    <property type="protein sequence ID" value="KAK4441972.1"/>
    <property type="molecule type" value="Genomic_DNA"/>
</dbReference>
<evidence type="ECO:0000256" key="8">
    <source>
        <dbReference type="ARBA" id="ARBA00023049"/>
    </source>
</evidence>
<keyword evidence="7" id="KW-0862">Zinc</keyword>
<feature type="domain" description="Peptidase M43 pregnancy-associated plasma-A" evidence="11">
    <location>
        <begin position="73"/>
        <end position="108"/>
    </location>
</feature>
<gene>
    <name evidence="12" type="ORF">QBC34DRAFT_387782</name>
</gene>
<keyword evidence="13" id="KW-1185">Reference proteome</keyword>
<proteinExistence type="inferred from homology"/>
<comment type="function">
    <text evidence="1">Secreted metalloproteinase that allows assimilation of proteinaceous substrates.</text>
</comment>
<evidence type="ECO:0000256" key="4">
    <source>
        <dbReference type="ARBA" id="ARBA00022723"/>
    </source>
</evidence>
<dbReference type="InterPro" id="IPR008754">
    <property type="entry name" value="Peptidase_M43"/>
</dbReference>
<dbReference type="PANTHER" id="PTHR47466">
    <property type="match status" value="1"/>
</dbReference>
<evidence type="ECO:0000313" key="13">
    <source>
        <dbReference type="Proteomes" id="UP001321760"/>
    </source>
</evidence>
<evidence type="ECO:0000256" key="3">
    <source>
        <dbReference type="ARBA" id="ARBA00022670"/>
    </source>
</evidence>
<dbReference type="Proteomes" id="UP001321760">
    <property type="component" value="Unassembled WGS sequence"/>
</dbReference>
<evidence type="ECO:0000256" key="2">
    <source>
        <dbReference type="ARBA" id="ARBA00008721"/>
    </source>
</evidence>
<reference evidence="12" key="2">
    <citation type="submission" date="2023-05" db="EMBL/GenBank/DDBJ databases">
        <authorList>
            <consortium name="Lawrence Berkeley National Laboratory"/>
            <person name="Steindorff A."/>
            <person name="Hensen N."/>
            <person name="Bonometti L."/>
            <person name="Westerberg I."/>
            <person name="Brannstrom I.O."/>
            <person name="Guillou S."/>
            <person name="Cros-Aarteil S."/>
            <person name="Calhoun S."/>
            <person name="Haridas S."/>
            <person name="Kuo A."/>
            <person name="Mondo S."/>
            <person name="Pangilinan J."/>
            <person name="Riley R."/>
            <person name="Labutti K."/>
            <person name="Andreopoulos B."/>
            <person name="Lipzen A."/>
            <person name="Chen C."/>
            <person name="Yanf M."/>
            <person name="Daum C."/>
            <person name="Ng V."/>
            <person name="Clum A."/>
            <person name="Ohm R."/>
            <person name="Martin F."/>
            <person name="Silar P."/>
            <person name="Natvig D."/>
            <person name="Lalanne C."/>
            <person name="Gautier V."/>
            <person name="Ament-Velasquez S.L."/>
            <person name="Kruys A."/>
            <person name="Hutchinson M.I."/>
            <person name="Powell A.J."/>
            <person name="Barry K."/>
            <person name="Miller A.N."/>
            <person name="Grigoriev I.V."/>
            <person name="Debuchy R."/>
            <person name="Gladieux P."/>
            <person name="Thoren M.H."/>
            <person name="Johannesson H."/>
        </authorList>
    </citation>
    <scope>NUCLEOTIDE SEQUENCE</scope>
    <source>
        <strain evidence="12">PSN243</strain>
    </source>
</reference>
<evidence type="ECO:0000259" key="11">
    <source>
        <dbReference type="Pfam" id="PF05572"/>
    </source>
</evidence>
<dbReference type="InterPro" id="IPR024079">
    <property type="entry name" value="MetalloPept_cat_dom_sf"/>
</dbReference>
<dbReference type="Pfam" id="PF05572">
    <property type="entry name" value="Peptidase_M43"/>
    <property type="match status" value="1"/>
</dbReference>
<reference evidence="12" key="1">
    <citation type="journal article" date="2023" name="Mol. Phylogenet. Evol.">
        <title>Genome-scale phylogeny and comparative genomics of the fungal order Sordariales.</title>
        <authorList>
            <person name="Hensen N."/>
            <person name="Bonometti L."/>
            <person name="Westerberg I."/>
            <person name="Brannstrom I.O."/>
            <person name="Guillou S."/>
            <person name="Cros-Aarteil S."/>
            <person name="Calhoun S."/>
            <person name="Haridas S."/>
            <person name="Kuo A."/>
            <person name="Mondo S."/>
            <person name="Pangilinan J."/>
            <person name="Riley R."/>
            <person name="LaButti K."/>
            <person name="Andreopoulos B."/>
            <person name="Lipzen A."/>
            <person name="Chen C."/>
            <person name="Yan M."/>
            <person name="Daum C."/>
            <person name="Ng V."/>
            <person name="Clum A."/>
            <person name="Steindorff A."/>
            <person name="Ohm R.A."/>
            <person name="Martin F."/>
            <person name="Silar P."/>
            <person name="Natvig D.O."/>
            <person name="Lalanne C."/>
            <person name="Gautier V."/>
            <person name="Ament-Velasquez S.L."/>
            <person name="Kruys A."/>
            <person name="Hutchinson M.I."/>
            <person name="Powell A.J."/>
            <person name="Barry K."/>
            <person name="Miller A.N."/>
            <person name="Grigoriev I.V."/>
            <person name="Debuchy R."/>
            <person name="Gladieux P."/>
            <person name="Hiltunen Thoren M."/>
            <person name="Johannesson H."/>
        </authorList>
    </citation>
    <scope>NUCLEOTIDE SEQUENCE</scope>
    <source>
        <strain evidence="12">PSN243</strain>
    </source>
</reference>
<sequence>MKKYLRRGDYSTLNIYFRTVVGISENGGGGLFGLCALPWSYAVGSDGFWDDGCMVLHTTVPGGTADWGYDMGVTAVHEVGHWMGLSHTFDGGCLGDGDFVADTPAEKEEARGCPVDRGYVSGADGRRSGE</sequence>
<keyword evidence="8" id="KW-0482">Metalloprotease</keyword>
<dbReference type="PANTHER" id="PTHR47466:SF1">
    <property type="entry name" value="METALLOPROTEASE MEP1 (AFU_ORTHOLOGUE AFUA_1G07730)-RELATED"/>
    <property type="match status" value="1"/>
</dbReference>
<feature type="region of interest" description="Disordered" evidence="10">
    <location>
        <begin position="105"/>
        <end position="130"/>
    </location>
</feature>
<organism evidence="12 13">
    <name type="scientific">Podospora aff. communis PSN243</name>
    <dbReference type="NCBI Taxonomy" id="3040156"/>
    <lineage>
        <taxon>Eukaryota</taxon>
        <taxon>Fungi</taxon>
        <taxon>Dikarya</taxon>
        <taxon>Ascomycota</taxon>
        <taxon>Pezizomycotina</taxon>
        <taxon>Sordariomycetes</taxon>
        <taxon>Sordariomycetidae</taxon>
        <taxon>Sordariales</taxon>
        <taxon>Podosporaceae</taxon>
        <taxon>Podospora</taxon>
    </lineage>
</organism>
<evidence type="ECO:0000256" key="5">
    <source>
        <dbReference type="ARBA" id="ARBA00022729"/>
    </source>
</evidence>
<keyword evidence="4" id="KW-0479">Metal-binding</keyword>
<keyword evidence="5" id="KW-0732">Signal</keyword>
<evidence type="ECO:0000256" key="10">
    <source>
        <dbReference type="SAM" id="MobiDB-lite"/>
    </source>
</evidence>
<dbReference type="GO" id="GO:0008237">
    <property type="term" value="F:metallopeptidase activity"/>
    <property type="evidence" value="ECO:0007669"/>
    <property type="project" value="UniProtKB-KW"/>
</dbReference>
<name>A0AAV9G1W5_9PEZI</name>
<comment type="caution">
    <text evidence="12">The sequence shown here is derived from an EMBL/GenBank/DDBJ whole genome shotgun (WGS) entry which is preliminary data.</text>
</comment>
<evidence type="ECO:0000256" key="1">
    <source>
        <dbReference type="ARBA" id="ARBA00003174"/>
    </source>
</evidence>
<keyword evidence="3" id="KW-0645">Protease</keyword>
<evidence type="ECO:0000256" key="9">
    <source>
        <dbReference type="ARBA" id="ARBA00023157"/>
    </source>
</evidence>